<dbReference type="UniPathway" id="UPA00219"/>
<dbReference type="InterPro" id="IPR004276">
    <property type="entry name" value="GlycoTrans_28_N"/>
</dbReference>
<keyword evidence="11" id="KW-0812">Transmembrane</keyword>
<evidence type="ECO:0000259" key="12">
    <source>
        <dbReference type="Pfam" id="PF03033"/>
    </source>
</evidence>
<feature type="transmembrane region" description="Helical" evidence="11">
    <location>
        <begin position="108"/>
        <end position="127"/>
    </location>
</feature>
<dbReference type="EC" id="2.4.1.227" evidence="10"/>
<dbReference type="GO" id="GO:0005886">
    <property type="term" value="C:plasma membrane"/>
    <property type="evidence" value="ECO:0007669"/>
    <property type="project" value="UniProtKB-SubCell"/>
</dbReference>
<keyword evidence="4 10" id="KW-0808">Transferase</keyword>
<gene>
    <name evidence="10" type="primary">murG</name>
    <name evidence="14" type="ORF">A2771_02705</name>
</gene>
<comment type="similarity">
    <text evidence="10">Belongs to the glycosyltransferase 28 family. MurG subfamily.</text>
</comment>
<dbReference type="PANTHER" id="PTHR21015:SF22">
    <property type="entry name" value="GLYCOSYLTRANSFERASE"/>
    <property type="match status" value="1"/>
</dbReference>
<evidence type="ECO:0000259" key="13">
    <source>
        <dbReference type="Pfam" id="PF04101"/>
    </source>
</evidence>
<comment type="catalytic activity">
    <reaction evidence="10">
        <text>di-trans,octa-cis-undecaprenyl diphospho-N-acetyl-alpha-D-muramoyl-L-alanyl-D-glutamyl-meso-2,6-diaminopimeloyl-D-alanyl-D-alanine + UDP-N-acetyl-alpha-D-glucosamine = di-trans,octa-cis-undecaprenyl diphospho-[N-acetyl-alpha-D-glucosaminyl-(1-&gt;4)]-N-acetyl-alpha-D-muramoyl-L-alanyl-D-glutamyl-meso-2,6-diaminopimeloyl-D-alanyl-D-alanine + UDP + H(+)</text>
        <dbReference type="Rhea" id="RHEA:31227"/>
        <dbReference type="ChEBI" id="CHEBI:15378"/>
        <dbReference type="ChEBI" id="CHEBI:57705"/>
        <dbReference type="ChEBI" id="CHEBI:58223"/>
        <dbReference type="ChEBI" id="CHEBI:61387"/>
        <dbReference type="ChEBI" id="CHEBI:61388"/>
        <dbReference type="EC" id="2.4.1.227"/>
    </reaction>
</comment>
<dbReference type="GO" id="GO:0051991">
    <property type="term" value="F:UDP-N-acetyl-D-glucosamine:N-acetylmuramoyl-L-alanyl-D-glutamyl-meso-2,6-diaminopimelyl-D-alanyl-D-alanine-diphosphoundecaprenol 4-beta-N-acetylglucosaminlytransferase activity"/>
    <property type="evidence" value="ECO:0007669"/>
    <property type="project" value="RHEA"/>
</dbReference>
<evidence type="ECO:0000256" key="10">
    <source>
        <dbReference type="HAMAP-Rule" id="MF_00033"/>
    </source>
</evidence>
<keyword evidence="1 10" id="KW-1003">Cell membrane</keyword>
<dbReference type="EMBL" id="MGGD01000063">
    <property type="protein sequence ID" value="OGM19604.1"/>
    <property type="molecule type" value="Genomic_DNA"/>
</dbReference>
<protein>
    <recommendedName>
        <fullName evidence="10">UDP-N-acetylglucosamine--N-acetylmuramyl-(pentapeptide) pyrophosphoryl-undecaprenol N-acetylglucosamine transferase</fullName>
        <ecNumber evidence="10">2.4.1.227</ecNumber>
    </recommendedName>
    <alternativeName>
        <fullName evidence="10">Undecaprenyl-PP-MurNAc-pentapeptide-UDPGlcNAc GlcNAc transferase</fullName>
    </alternativeName>
</protein>
<sequence length="372" mass="42182">MLKKKLNKKHILLTGGHAGSTAYALIRQIKVQNKPWELSWIGPKKAMEGRNTGFLEQDIFPGLGIDSYTIDSGRIQRKFSRWTIPSILKIPKGFLQAIYLVRRIKPDLILSFGGFSAFPVVVASWLYKIPVLVHEQTACAGRANIYSAFFAKKILVSRDSSKKYFPKNKIILTGNPIEPEILKIKFKPKISDPPVIFVTGGHTGSVILNDSIEKILKELLKSNYVIHQTGDLQYKKFSELRGKLAESLQNRYLVYATIKPVHWPNILERADILISRAGANIVSQVLVIKRPAIFIPLPFAYLNEQNANALFAKDFGIAEIIDQEDLTENILLTKINKITRSWENIVRKVKEKKSPDENSSFYVVDMVDKLLH</sequence>
<dbReference type="HAMAP" id="MF_00033">
    <property type="entry name" value="MurG"/>
    <property type="match status" value="1"/>
</dbReference>
<keyword evidence="9 10" id="KW-0961">Cell wall biogenesis/degradation</keyword>
<comment type="subcellular location">
    <subcellularLocation>
        <location evidence="10">Cell membrane</location>
        <topology evidence="10">Peripheral membrane protein</topology>
        <orientation evidence="10">Cytoplasmic side</orientation>
    </subcellularLocation>
</comment>
<keyword evidence="7 10" id="KW-0472">Membrane</keyword>
<dbReference type="Gene3D" id="3.40.50.2000">
    <property type="entry name" value="Glycogen Phosphorylase B"/>
    <property type="match status" value="2"/>
</dbReference>
<evidence type="ECO:0000313" key="15">
    <source>
        <dbReference type="Proteomes" id="UP000176741"/>
    </source>
</evidence>
<name>A0A1F7XX20_9BACT</name>
<evidence type="ECO:0000256" key="6">
    <source>
        <dbReference type="ARBA" id="ARBA00022984"/>
    </source>
</evidence>
<dbReference type="PANTHER" id="PTHR21015">
    <property type="entry name" value="UDP-N-ACETYLGLUCOSAMINE--N-ACETYLMURAMYL-(PENTAPEPTIDE) PYROPHOSPHORYL-UNDECAPRENOL N-ACETYLGLUCOSAMINE TRANSFERASE 1"/>
    <property type="match status" value="1"/>
</dbReference>
<dbReference type="Proteomes" id="UP000176741">
    <property type="component" value="Unassembled WGS sequence"/>
</dbReference>
<dbReference type="GO" id="GO:0008360">
    <property type="term" value="P:regulation of cell shape"/>
    <property type="evidence" value="ECO:0007669"/>
    <property type="project" value="UniProtKB-KW"/>
</dbReference>
<comment type="caution">
    <text evidence="14">The sequence shown here is derived from an EMBL/GenBank/DDBJ whole genome shotgun (WGS) entry which is preliminary data.</text>
</comment>
<feature type="binding site" evidence="10">
    <location>
        <position position="305"/>
    </location>
    <ligand>
        <name>UDP-N-acetyl-alpha-D-glucosamine</name>
        <dbReference type="ChEBI" id="CHEBI:57705"/>
    </ligand>
</feature>
<dbReference type="AlphaFoldDB" id="A0A1F7XX20"/>
<reference evidence="14 15" key="1">
    <citation type="journal article" date="2016" name="Nat. Commun.">
        <title>Thousands of microbial genomes shed light on interconnected biogeochemical processes in an aquifer system.</title>
        <authorList>
            <person name="Anantharaman K."/>
            <person name="Brown C.T."/>
            <person name="Hug L.A."/>
            <person name="Sharon I."/>
            <person name="Castelle C.J."/>
            <person name="Probst A.J."/>
            <person name="Thomas B.C."/>
            <person name="Singh A."/>
            <person name="Wilkins M.J."/>
            <person name="Karaoz U."/>
            <person name="Brodie E.L."/>
            <person name="Williams K.H."/>
            <person name="Hubbard S.S."/>
            <person name="Banfield J.F."/>
        </authorList>
    </citation>
    <scope>NUCLEOTIDE SEQUENCE [LARGE SCALE GENOMIC DNA]</scope>
</reference>
<dbReference type="GO" id="GO:0071555">
    <property type="term" value="P:cell wall organization"/>
    <property type="evidence" value="ECO:0007669"/>
    <property type="project" value="UniProtKB-KW"/>
</dbReference>
<evidence type="ECO:0000256" key="1">
    <source>
        <dbReference type="ARBA" id="ARBA00022475"/>
    </source>
</evidence>
<dbReference type="SUPFAM" id="SSF53756">
    <property type="entry name" value="UDP-Glycosyltransferase/glycogen phosphorylase"/>
    <property type="match status" value="1"/>
</dbReference>
<organism evidence="14 15">
    <name type="scientific">Candidatus Woesebacteria bacterium RIFCSPHIGHO2_01_FULL_38_26b</name>
    <dbReference type="NCBI Taxonomy" id="1802491"/>
    <lineage>
        <taxon>Bacteria</taxon>
        <taxon>Candidatus Woeseibacteriota</taxon>
    </lineage>
</organism>
<keyword evidence="6 10" id="KW-0573">Peptidoglycan synthesis</keyword>
<evidence type="ECO:0000256" key="11">
    <source>
        <dbReference type="SAM" id="Phobius"/>
    </source>
</evidence>
<keyword evidence="3 10" id="KW-0328">Glycosyltransferase</keyword>
<evidence type="ECO:0000256" key="9">
    <source>
        <dbReference type="ARBA" id="ARBA00023316"/>
    </source>
</evidence>
<dbReference type="Pfam" id="PF03033">
    <property type="entry name" value="Glyco_transf_28"/>
    <property type="match status" value="1"/>
</dbReference>
<accession>A0A1F7XX20</accession>
<comment type="caution">
    <text evidence="10">Lacks conserved residue(s) required for the propagation of feature annotation.</text>
</comment>
<feature type="domain" description="Glycosyltransferase family 28 N-terminal" evidence="12">
    <location>
        <begin position="14"/>
        <end position="155"/>
    </location>
</feature>
<comment type="function">
    <text evidence="10">Cell wall formation. Catalyzes the transfer of a GlcNAc subunit on undecaprenyl-pyrophosphoryl-MurNAc-pentapeptide (lipid intermediate I) to form undecaprenyl-pyrophosphoryl-MurNAc-(pentapeptide)GlcNAc (lipid intermediate II).</text>
</comment>
<evidence type="ECO:0000256" key="5">
    <source>
        <dbReference type="ARBA" id="ARBA00022960"/>
    </source>
</evidence>
<comment type="pathway">
    <text evidence="10">Cell wall biogenesis; peptidoglycan biosynthesis.</text>
</comment>
<dbReference type="GO" id="GO:0009252">
    <property type="term" value="P:peptidoglycan biosynthetic process"/>
    <property type="evidence" value="ECO:0007669"/>
    <property type="project" value="UniProtKB-UniRule"/>
</dbReference>
<dbReference type="InterPro" id="IPR006009">
    <property type="entry name" value="GlcNAc_MurG"/>
</dbReference>
<evidence type="ECO:0000313" key="14">
    <source>
        <dbReference type="EMBL" id="OGM19604.1"/>
    </source>
</evidence>
<keyword evidence="5 10" id="KW-0133">Cell shape</keyword>
<evidence type="ECO:0000256" key="4">
    <source>
        <dbReference type="ARBA" id="ARBA00022679"/>
    </source>
</evidence>
<dbReference type="GO" id="GO:0005975">
    <property type="term" value="P:carbohydrate metabolic process"/>
    <property type="evidence" value="ECO:0007669"/>
    <property type="project" value="InterPro"/>
</dbReference>
<evidence type="ECO:0000256" key="3">
    <source>
        <dbReference type="ARBA" id="ARBA00022676"/>
    </source>
</evidence>
<dbReference type="InterPro" id="IPR007235">
    <property type="entry name" value="Glyco_trans_28_C"/>
</dbReference>
<dbReference type="CDD" id="cd03785">
    <property type="entry name" value="GT28_MurG"/>
    <property type="match status" value="1"/>
</dbReference>
<dbReference type="GO" id="GO:0050511">
    <property type="term" value="F:undecaprenyldiphospho-muramoylpentapeptide beta-N-acetylglucosaminyltransferase activity"/>
    <property type="evidence" value="ECO:0007669"/>
    <property type="project" value="UniProtKB-UniRule"/>
</dbReference>
<feature type="domain" description="Glycosyl transferase family 28 C-terminal" evidence="13">
    <location>
        <begin position="195"/>
        <end position="351"/>
    </location>
</feature>
<keyword evidence="2 10" id="KW-0132">Cell division</keyword>
<keyword evidence="8 10" id="KW-0131">Cell cycle</keyword>
<keyword evidence="11" id="KW-1133">Transmembrane helix</keyword>
<evidence type="ECO:0000256" key="8">
    <source>
        <dbReference type="ARBA" id="ARBA00023306"/>
    </source>
</evidence>
<proteinExistence type="inferred from homology"/>
<evidence type="ECO:0000256" key="7">
    <source>
        <dbReference type="ARBA" id="ARBA00023136"/>
    </source>
</evidence>
<dbReference type="GO" id="GO:0051301">
    <property type="term" value="P:cell division"/>
    <property type="evidence" value="ECO:0007669"/>
    <property type="project" value="UniProtKB-KW"/>
</dbReference>
<dbReference type="Pfam" id="PF04101">
    <property type="entry name" value="Glyco_tran_28_C"/>
    <property type="match status" value="1"/>
</dbReference>
<evidence type="ECO:0000256" key="2">
    <source>
        <dbReference type="ARBA" id="ARBA00022618"/>
    </source>
</evidence>